<evidence type="ECO:0000256" key="5">
    <source>
        <dbReference type="SAM" id="MobiDB-lite"/>
    </source>
</evidence>
<dbReference type="SMART" id="SM00184">
    <property type="entry name" value="RING"/>
    <property type="match status" value="1"/>
</dbReference>
<dbReference type="PROSITE" id="PS50089">
    <property type="entry name" value="ZF_RING_2"/>
    <property type="match status" value="1"/>
</dbReference>
<dbReference type="STRING" id="4097.A0A1S4CRL0"/>
<accession>A0A1S4CRL0</accession>
<dbReference type="RefSeq" id="XP_016503907.1">
    <property type="nucleotide sequence ID" value="XM_016648421.1"/>
</dbReference>
<dbReference type="CDD" id="cd16454">
    <property type="entry name" value="RING-H2_PA-TM-RING"/>
    <property type="match status" value="1"/>
</dbReference>
<dbReference type="InterPro" id="IPR051834">
    <property type="entry name" value="RING_finger_E3_ligase"/>
</dbReference>
<dbReference type="SMR" id="A0A1S4CRL0"/>
<dbReference type="OrthoDB" id="8062037at2759"/>
<dbReference type="GO" id="GO:0008270">
    <property type="term" value="F:zinc ion binding"/>
    <property type="evidence" value="ECO:0007669"/>
    <property type="project" value="UniProtKB-KW"/>
</dbReference>
<dbReference type="Gene3D" id="3.30.40.10">
    <property type="entry name" value="Zinc/RING finger domain, C3HC4 (zinc finger)"/>
    <property type="match status" value="1"/>
</dbReference>
<dbReference type="OMA" id="NCLEEVW"/>
<feature type="region of interest" description="Disordered" evidence="5">
    <location>
        <begin position="47"/>
        <end position="113"/>
    </location>
</feature>
<dbReference type="Proteomes" id="UP000790787">
    <property type="component" value="Chromosome 9"/>
</dbReference>
<keyword evidence="2 4" id="KW-0863">Zinc-finger</keyword>
<dbReference type="InterPro" id="IPR013083">
    <property type="entry name" value="Znf_RING/FYVE/PHD"/>
</dbReference>
<keyword evidence="1" id="KW-0479">Metal-binding</keyword>
<keyword evidence="3" id="KW-0862">Zinc</keyword>
<evidence type="ECO:0000256" key="1">
    <source>
        <dbReference type="ARBA" id="ARBA00022723"/>
    </source>
</evidence>
<dbReference type="PaxDb" id="4097-A0A1S4CRL0"/>
<evidence type="ECO:0000256" key="4">
    <source>
        <dbReference type="PROSITE-ProRule" id="PRU00175"/>
    </source>
</evidence>
<organism evidence="7 8">
    <name type="scientific">Nicotiana tabacum</name>
    <name type="common">Common tobacco</name>
    <dbReference type="NCBI Taxonomy" id="4097"/>
    <lineage>
        <taxon>Eukaryota</taxon>
        <taxon>Viridiplantae</taxon>
        <taxon>Streptophyta</taxon>
        <taxon>Embryophyta</taxon>
        <taxon>Tracheophyta</taxon>
        <taxon>Spermatophyta</taxon>
        <taxon>Magnoliopsida</taxon>
        <taxon>eudicotyledons</taxon>
        <taxon>Gunneridae</taxon>
        <taxon>Pentapetalae</taxon>
        <taxon>asterids</taxon>
        <taxon>lamiids</taxon>
        <taxon>Solanales</taxon>
        <taxon>Solanaceae</taxon>
        <taxon>Nicotianoideae</taxon>
        <taxon>Nicotianeae</taxon>
        <taxon>Nicotiana</taxon>
    </lineage>
</organism>
<proteinExistence type="predicted"/>
<dbReference type="AlphaFoldDB" id="A0A1S4CRL0"/>
<gene>
    <name evidence="8" type="primary">LOC107821946</name>
</gene>
<dbReference type="GeneID" id="107821946"/>
<dbReference type="SUPFAM" id="SSF57850">
    <property type="entry name" value="RING/U-box"/>
    <property type="match status" value="1"/>
</dbReference>
<dbReference type="RefSeq" id="XP_016503907.1">
    <property type="nucleotide sequence ID" value="XM_016648421.2"/>
</dbReference>
<evidence type="ECO:0000313" key="7">
    <source>
        <dbReference type="Proteomes" id="UP000790787"/>
    </source>
</evidence>
<evidence type="ECO:0000256" key="3">
    <source>
        <dbReference type="ARBA" id="ARBA00022833"/>
    </source>
</evidence>
<feature type="domain" description="RING-type" evidence="6">
    <location>
        <begin position="151"/>
        <end position="192"/>
    </location>
</feature>
<reference evidence="7" key="1">
    <citation type="journal article" date="2014" name="Nat. Commun.">
        <title>The tobacco genome sequence and its comparison with those of tomato and potato.</title>
        <authorList>
            <person name="Sierro N."/>
            <person name="Battey J.N."/>
            <person name="Ouadi S."/>
            <person name="Bakaher N."/>
            <person name="Bovet L."/>
            <person name="Willig A."/>
            <person name="Goepfert S."/>
            <person name="Peitsch M.C."/>
            <person name="Ivanov N.V."/>
        </authorList>
    </citation>
    <scope>NUCLEOTIDE SEQUENCE [LARGE SCALE GENOMIC DNA]</scope>
</reference>
<feature type="compositionally biased region" description="Basic and acidic residues" evidence="5">
    <location>
        <begin position="66"/>
        <end position="85"/>
    </location>
</feature>
<feature type="compositionally biased region" description="Polar residues" evidence="5">
    <location>
        <begin position="96"/>
        <end position="105"/>
    </location>
</feature>
<reference evidence="8" key="2">
    <citation type="submission" date="2025-08" db="UniProtKB">
        <authorList>
            <consortium name="RefSeq"/>
        </authorList>
    </citation>
    <scope>IDENTIFICATION</scope>
    <source>
        <tissue evidence="8">Leaf</tissue>
    </source>
</reference>
<dbReference type="KEGG" id="nta:107821946"/>
<sequence length="201" mass="22881">MAGMLPGVECARRRRFHQSSGWLDSSHTFGFSSTRRSSFCLYTSSHEYPLNSSSSKQRGATSQAYQDEKLGEAAREARQRLDERLSAQWKSKNKRSVNNGQQNQRHGMVENRPKLGVDKLQQEVFSGLKKSGSKKFNWAKMIWKSSEQDECAICLDQFKIGDNLMQLQCAHKFHSKCLVPWLESNAHCPCCRMAILTSTTP</sequence>
<keyword evidence="7" id="KW-1185">Reference proteome</keyword>
<dbReference type="FunFam" id="3.30.40.10:FF:000611">
    <property type="entry name" value="Zinc finger family protein"/>
    <property type="match status" value="1"/>
</dbReference>
<dbReference type="Pfam" id="PF13639">
    <property type="entry name" value="zf-RING_2"/>
    <property type="match status" value="1"/>
</dbReference>
<protein>
    <submittedName>
        <fullName evidence="8">E3 ubiquitin ligase BIG BROTHER</fullName>
    </submittedName>
    <submittedName>
        <fullName evidence="8">Uncharacterized protein LOC107821946</fullName>
    </submittedName>
</protein>
<evidence type="ECO:0000259" key="6">
    <source>
        <dbReference type="PROSITE" id="PS50089"/>
    </source>
</evidence>
<dbReference type="GO" id="GO:0006511">
    <property type="term" value="P:ubiquitin-dependent protein catabolic process"/>
    <property type="evidence" value="ECO:0000318"/>
    <property type="project" value="GO_Central"/>
</dbReference>
<dbReference type="InterPro" id="IPR001841">
    <property type="entry name" value="Znf_RING"/>
</dbReference>
<dbReference type="GO" id="GO:0061630">
    <property type="term" value="F:ubiquitin protein ligase activity"/>
    <property type="evidence" value="ECO:0000318"/>
    <property type="project" value="GO_Central"/>
</dbReference>
<name>A0A1S4CRL0_TOBAC</name>
<dbReference type="PANTHER" id="PTHR45931:SF3">
    <property type="entry name" value="RING ZINC FINGER-CONTAINING PROTEIN"/>
    <property type="match status" value="1"/>
</dbReference>
<dbReference type="PANTHER" id="PTHR45931">
    <property type="entry name" value="SI:CH211-59O9.10"/>
    <property type="match status" value="1"/>
</dbReference>
<evidence type="ECO:0000313" key="8">
    <source>
        <dbReference type="RefSeq" id="XP_016503907.1"/>
    </source>
</evidence>
<evidence type="ECO:0000256" key="2">
    <source>
        <dbReference type="ARBA" id="ARBA00022771"/>
    </source>
</evidence>
<feature type="compositionally biased region" description="Polar residues" evidence="5">
    <location>
        <begin position="47"/>
        <end position="65"/>
    </location>
</feature>